<gene>
    <name evidence="1" type="ORF">S01H1_28233</name>
</gene>
<accession>X0V517</accession>
<dbReference type="EMBL" id="BARS01017238">
    <property type="protein sequence ID" value="GAF95745.1"/>
    <property type="molecule type" value="Genomic_DNA"/>
</dbReference>
<proteinExistence type="predicted"/>
<organism evidence="1">
    <name type="scientific">marine sediment metagenome</name>
    <dbReference type="NCBI Taxonomy" id="412755"/>
    <lineage>
        <taxon>unclassified sequences</taxon>
        <taxon>metagenomes</taxon>
        <taxon>ecological metagenomes</taxon>
    </lineage>
</organism>
<name>X0V517_9ZZZZ</name>
<evidence type="ECO:0000313" key="1">
    <source>
        <dbReference type="EMBL" id="GAF95745.1"/>
    </source>
</evidence>
<protein>
    <submittedName>
        <fullName evidence="1">Uncharacterized protein</fullName>
    </submittedName>
</protein>
<sequence length="63" mass="6901">MALVENSLAGETFTYEMYSGIPQLVVNAMAIAKQNRPTYKTKKTCMAYFGGKGALTVLVQYST</sequence>
<comment type="caution">
    <text evidence="1">The sequence shown here is derived from an EMBL/GenBank/DDBJ whole genome shotgun (WGS) entry which is preliminary data.</text>
</comment>
<reference evidence="1" key="1">
    <citation type="journal article" date="2014" name="Front. Microbiol.">
        <title>High frequency of phylogenetically diverse reductive dehalogenase-homologous genes in deep subseafloor sedimentary metagenomes.</title>
        <authorList>
            <person name="Kawai M."/>
            <person name="Futagami T."/>
            <person name="Toyoda A."/>
            <person name="Takaki Y."/>
            <person name="Nishi S."/>
            <person name="Hori S."/>
            <person name="Arai W."/>
            <person name="Tsubouchi T."/>
            <person name="Morono Y."/>
            <person name="Uchiyama I."/>
            <person name="Ito T."/>
            <person name="Fujiyama A."/>
            <person name="Inagaki F."/>
            <person name="Takami H."/>
        </authorList>
    </citation>
    <scope>NUCLEOTIDE SEQUENCE</scope>
    <source>
        <strain evidence="1">Expedition CK06-06</strain>
    </source>
</reference>
<dbReference type="AlphaFoldDB" id="X0V517"/>